<sequence length="132" mass="13810">MAKLVVILALAVFASIVLADPQRNVGPTNRLPIATLSGLRFPPPTPVPRPFRNPAIPPRRVERQIGLQDIPGSVLNSVAAFPEMFGSIISNLAPTALKFAAMPLKFGSALAAMPGRLIPAVVNATQITPGSA</sequence>
<name>A0A6M2DAD5_RHIMP</name>
<proteinExistence type="predicted"/>
<organism evidence="2">
    <name type="scientific">Rhipicephalus microplus</name>
    <name type="common">Cattle tick</name>
    <name type="synonym">Boophilus microplus</name>
    <dbReference type="NCBI Taxonomy" id="6941"/>
    <lineage>
        <taxon>Eukaryota</taxon>
        <taxon>Metazoa</taxon>
        <taxon>Ecdysozoa</taxon>
        <taxon>Arthropoda</taxon>
        <taxon>Chelicerata</taxon>
        <taxon>Arachnida</taxon>
        <taxon>Acari</taxon>
        <taxon>Parasitiformes</taxon>
        <taxon>Ixodida</taxon>
        <taxon>Ixodoidea</taxon>
        <taxon>Ixodidae</taxon>
        <taxon>Rhipicephalinae</taxon>
        <taxon>Rhipicephalus</taxon>
        <taxon>Boophilus</taxon>
    </lineage>
</organism>
<feature type="signal peptide" evidence="1">
    <location>
        <begin position="1"/>
        <end position="19"/>
    </location>
</feature>
<dbReference type="EMBL" id="GHWJ01009863">
    <property type="protein sequence ID" value="NOV42600.1"/>
    <property type="molecule type" value="Transcribed_RNA"/>
</dbReference>
<feature type="chain" id="PRO_5027018027" evidence="1">
    <location>
        <begin position="20"/>
        <end position="132"/>
    </location>
</feature>
<protein>
    <submittedName>
        <fullName evidence="2">Putative secreted protein</fullName>
    </submittedName>
</protein>
<dbReference type="AlphaFoldDB" id="A0A6M2DAD5"/>
<reference evidence="2" key="1">
    <citation type="submission" date="2019-09" db="EMBL/GenBank/DDBJ databases">
        <title>Organ-specific transcriptomic study of the physiology of the cattle tick, Rhipicephalus microplus.</title>
        <authorList>
            <person name="Tirloni L."/>
            <person name="Braz G."/>
            <person name="Gandara A.C.P."/>
            <person name="Sabadin G.A."/>
            <person name="da Silva R.M."/>
            <person name="Guizzo M.G."/>
            <person name="Machado J.A."/>
            <person name="Costa E.P."/>
            <person name="Gomes H.F."/>
            <person name="Moraes J."/>
            <person name="Mota M.B.S."/>
            <person name="Mesquita R.D."/>
            <person name="Alvarenga P.H."/>
            <person name="Alves F."/>
            <person name="Seixas A."/>
            <person name="da Fonseca R.N."/>
            <person name="Fogaca A."/>
            <person name="Logullo C."/>
            <person name="Tanaka A."/>
            <person name="Daffre S."/>
            <person name="Termignoni C."/>
            <person name="Vaz I.S.Jr."/>
            <person name="Oliveira P.L."/>
            <person name="Ribeiro J.M."/>
        </authorList>
    </citation>
    <scope>NUCLEOTIDE SEQUENCE</scope>
    <source>
        <strain evidence="2">Porto Alegre</strain>
    </source>
</reference>
<evidence type="ECO:0000256" key="1">
    <source>
        <dbReference type="SAM" id="SignalP"/>
    </source>
</evidence>
<accession>A0A6M2DAD5</accession>
<keyword evidence="1" id="KW-0732">Signal</keyword>
<evidence type="ECO:0000313" key="2">
    <source>
        <dbReference type="EMBL" id="NOV42600.1"/>
    </source>
</evidence>